<dbReference type="Gene3D" id="1.10.260.40">
    <property type="entry name" value="lambda repressor-like DNA-binding domains"/>
    <property type="match status" value="1"/>
</dbReference>
<dbReference type="SUPFAM" id="SSF47413">
    <property type="entry name" value="lambda repressor-like DNA-binding domains"/>
    <property type="match status" value="1"/>
</dbReference>
<dbReference type="EMBL" id="BONX01000048">
    <property type="protein sequence ID" value="GIG99920.1"/>
    <property type="molecule type" value="Genomic_DNA"/>
</dbReference>
<organism evidence="2 3">
    <name type="scientific">Plantactinospora mayteni</name>
    <dbReference type="NCBI Taxonomy" id="566021"/>
    <lineage>
        <taxon>Bacteria</taxon>
        <taxon>Bacillati</taxon>
        <taxon>Actinomycetota</taxon>
        <taxon>Actinomycetes</taxon>
        <taxon>Micromonosporales</taxon>
        <taxon>Micromonosporaceae</taxon>
        <taxon>Plantactinospora</taxon>
    </lineage>
</organism>
<dbReference type="SMART" id="SM00530">
    <property type="entry name" value="HTH_XRE"/>
    <property type="match status" value="1"/>
</dbReference>
<dbReference type="CDD" id="cd00093">
    <property type="entry name" value="HTH_XRE"/>
    <property type="match status" value="1"/>
</dbReference>
<dbReference type="RefSeq" id="WP_203861243.1">
    <property type="nucleotide sequence ID" value="NZ_BAAAZQ010000015.1"/>
</dbReference>
<dbReference type="Pfam" id="PF19054">
    <property type="entry name" value="DUF5753"/>
    <property type="match status" value="1"/>
</dbReference>
<proteinExistence type="predicted"/>
<dbReference type="InterPro" id="IPR001387">
    <property type="entry name" value="Cro/C1-type_HTH"/>
</dbReference>
<dbReference type="Proteomes" id="UP000621500">
    <property type="component" value="Unassembled WGS sequence"/>
</dbReference>
<evidence type="ECO:0000313" key="2">
    <source>
        <dbReference type="EMBL" id="GIG99920.1"/>
    </source>
</evidence>
<evidence type="ECO:0000259" key="1">
    <source>
        <dbReference type="PROSITE" id="PS50943"/>
    </source>
</evidence>
<sequence>MSHSGVPQILKFLRTLNGGMTQEQVAGRLNVSTSLIAKFETSRLIPMPDTAKRIDELFGSGDLVQSTAAMARKSASQEWFREWPDVEREAVAIRGHEANYVPGLLQTEAYARAVLTSGLFDADEVEAQLALRMERQAAVFGREKPPVCTFIVDELALMRGEPRPMLKEQLAHLVEMSTRPLVFIHVVPRSAGLYLGQIGPLVLASLPGGGDVAFLEDQAAGRLLAEPDQVAAMARAWDAIRSVALPRDMSRDLIVRMANEL</sequence>
<accession>A0ABQ4EZ22</accession>
<gene>
    <name evidence="2" type="ORF">Pma05_64930</name>
</gene>
<comment type="caution">
    <text evidence="2">The sequence shown here is derived from an EMBL/GenBank/DDBJ whole genome shotgun (WGS) entry which is preliminary data.</text>
</comment>
<dbReference type="InterPro" id="IPR043917">
    <property type="entry name" value="DUF5753"/>
</dbReference>
<keyword evidence="3" id="KW-1185">Reference proteome</keyword>
<protein>
    <submittedName>
        <fullName evidence="2">Transcriptional regulator</fullName>
    </submittedName>
</protein>
<name>A0ABQ4EZ22_9ACTN</name>
<dbReference type="Pfam" id="PF01381">
    <property type="entry name" value="HTH_3"/>
    <property type="match status" value="1"/>
</dbReference>
<evidence type="ECO:0000313" key="3">
    <source>
        <dbReference type="Proteomes" id="UP000621500"/>
    </source>
</evidence>
<dbReference type="PROSITE" id="PS50943">
    <property type="entry name" value="HTH_CROC1"/>
    <property type="match status" value="1"/>
</dbReference>
<dbReference type="InterPro" id="IPR010982">
    <property type="entry name" value="Lambda_DNA-bd_dom_sf"/>
</dbReference>
<reference evidence="2 3" key="1">
    <citation type="submission" date="2021-01" db="EMBL/GenBank/DDBJ databases">
        <title>Whole genome shotgun sequence of Plantactinospora mayteni NBRC 109088.</title>
        <authorList>
            <person name="Komaki H."/>
            <person name="Tamura T."/>
        </authorList>
    </citation>
    <scope>NUCLEOTIDE SEQUENCE [LARGE SCALE GENOMIC DNA]</scope>
    <source>
        <strain evidence="2 3">NBRC 109088</strain>
    </source>
</reference>
<feature type="domain" description="HTH cro/C1-type" evidence="1">
    <location>
        <begin position="10"/>
        <end position="66"/>
    </location>
</feature>